<organism evidence="1 2">
    <name type="scientific">Saguinus oedipus</name>
    <name type="common">Cotton-top tamarin</name>
    <name type="synonym">Oedipomidas oedipus</name>
    <dbReference type="NCBI Taxonomy" id="9490"/>
    <lineage>
        <taxon>Eukaryota</taxon>
        <taxon>Metazoa</taxon>
        <taxon>Chordata</taxon>
        <taxon>Craniata</taxon>
        <taxon>Vertebrata</taxon>
        <taxon>Euteleostomi</taxon>
        <taxon>Mammalia</taxon>
        <taxon>Eutheria</taxon>
        <taxon>Euarchontoglires</taxon>
        <taxon>Primates</taxon>
        <taxon>Haplorrhini</taxon>
        <taxon>Platyrrhini</taxon>
        <taxon>Cebidae</taxon>
        <taxon>Callitrichinae</taxon>
        <taxon>Saguinus</taxon>
    </lineage>
</organism>
<protein>
    <submittedName>
        <fullName evidence="1">Uncharacterized protein</fullName>
    </submittedName>
</protein>
<comment type="caution">
    <text evidence="1">The sequence shown here is derived from an EMBL/GenBank/DDBJ whole genome shotgun (WGS) entry which is preliminary data.</text>
</comment>
<accession>A0ABQ9UK91</accession>
<gene>
    <name evidence="1" type="ORF">P7K49_025716</name>
</gene>
<evidence type="ECO:0000313" key="2">
    <source>
        <dbReference type="Proteomes" id="UP001266305"/>
    </source>
</evidence>
<reference evidence="1 2" key="1">
    <citation type="submission" date="2023-05" db="EMBL/GenBank/DDBJ databases">
        <title>B98-5 Cell Line De Novo Hybrid Assembly: An Optical Mapping Approach.</title>
        <authorList>
            <person name="Kananen K."/>
            <person name="Auerbach J.A."/>
            <person name="Kautto E."/>
            <person name="Blachly J.S."/>
        </authorList>
    </citation>
    <scope>NUCLEOTIDE SEQUENCE [LARGE SCALE GENOMIC DNA]</scope>
    <source>
        <strain evidence="1">B95-8</strain>
        <tissue evidence="1">Cell line</tissue>
    </source>
</reference>
<keyword evidence="2" id="KW-1185">Reference proteome</keyword>
<proteinExistence type="predicted"/>
<name>A0ABQ9UK91_SAGOE</name>
<dbReference type="Proteomes" id="UP001266305">
    <property type="component" value="Unassembled WGS sequence"/>
</dbReference>
<dbReference type="EMBL" id="JASSZA010000012">
    <property type="protein sequence ID" value="KAK2096682.1"/>
    <property type="molecule type" value="Genomic_DNA"/>
</dbReference>
<sequence>MPIVEAVLQELVSAEDEQLVAGNSSIEEAEPISTSVEMGRDCRPTSHMGGPSMLSIFTVAKLVALTCPHN</sequence>
<evidence type="ECO:0000313" key="1">
    <source>
        <dbReference type="EMBL" id="KAK2096682.1"/>
    </source>
</evidence>